<proteinExistence type="predicted"/>
<dbReference type="eggNOG" id="COG1225">
    <property type="taxonomic scope" value="Bacteria"/>
</dbReference>
<keyword evidence="4" id="KW-1185">Reference proteome</keyword>
<feature type="chain" id="PRO_5003214071" evidence="1">
    <location>
        <begin position="20"/>
        <end position="177"/>
    </location>
</feature>
<gene>
    <name evidence="3" type="ordered locus">Daes_0159</name>
</gene>
<dbReference type="SUPFAM" id="SSF52833">
    <property type="entry name" value="Thioredoxin-like"/>
    <property type="match status" value="1"/>
</dbReference>
<evidence type="ECO:0000313" key="4">
    <source>
        <dbReference type="Proteomes" id="UP000002191"/>
    </source>
</evidence>
<organism evidence="3 4">
    <name type="scientific">Pseudodesulfovibrio aespoeensis (strain ATCC 700646 / DSM 10631 / Aspo-2)</name>
    <name type="common">Desulfovibrio aespoeensis</name>
    <dbReference type="NCBI Taxonomy" id="643562"/>
    <lineage>
        <taxon>Bacteria</taxon>
        <taxon>Pseudomonadati</taxon>
        <taxon>Thermodesulfobacteriota</taxon>
        <taxon>Desulfovibrionia</taxon>
        <taxon>Desulfovibrionales</taxon>
        <taxon>Desulfovibrionaceae</taxon>
    </lineage>
</organism>
<evidence type="ECO:0000256" key="1">
    <source>
        <dbReference type="SAM" id="SignalP"/>
    </source>
</evidence>
<feature type="domain" description="Thioredoxin" evidence="2">
    <location>
        <begin position="20"/>
        <end position="163"/>
    </location>
</feature>
<dbReference type="GO" id="GO:0016209">
    <property type="term" value="F:antioxidant activity"/>
    <property type="evidence" value="ECO:0007669"/>
    <property type="project" value="InterPro"/>
</dbReference>
<dbReference type="Proteomes" id="UP000002191">
    <property type="component" value="Chromosome"/>
</dbReference>
<evidence type="ECO:0000313" key="3">
    <source>
        <dbReference type="EMBL" id="ADU61186.1"/>
    </source>
</evidence>
<evidence type="ECO:0000259" key="2">
    <source>
        <dbReference type="PROSITE" id="PS51352"/>
    </source>
</evidence>
<dbReference type="EMBL" id="CP002431">
    <property type="protein sequence ID" value="ADU61186.1"/>
    <property type="molecule type" value="Genomic_DNA"/>
</dbReference>
<dbReference type="InterPro" id="IPR013766">
    <property type="entry name" value="Thioredoxin_domain"/>
</dbReference>
<dbReference type="Gene3D" id="3.40.30.10">
    <property type="entry name" value="Glutaredoxin"/>
    <property type="match status" value="1"/>
</dbReference>
<keyword evidence="1" id="KW-0732">Signal</keyword>
<dbReference type="STRING" id="643562.Daes_0159"/>
<reference evidence="3 4" key="2">
    <citation type="journal article" date="2014" name="Genome Announc.">
        <title>Complete Genome Sequence of the Subsurface, Mesophilic Sulfate-Reducing Bacterium Desulfovibrio aespoeensis Aspo-2.</title>
        <authorList>
            <person name="Pedersen K."/>
            <person name="Bengtsson A."/>
            <person name="Edlund J."/>
            <person name="Rabe L."/>
            <person name="Hazen T."/>
            <person name="Chakraborty R."/>
            <person name="Goodwin L."/>
            <person name="Shapiro N."/>
        </authorList>
    </citation>
    <scope>NUCLEOTIDE SEQUENCE [LARGE SCALE GENOMIC DNA]</scope>
    <source>
        <strain evidence="4">ATCC 700646 / DSM 10631 / Aspo-2</strain>
    </source>
</reference>
<dbReference type="GO" id="GO:0016491">
    <property type="term" value="F:oxidoreductase activity"/>
    <property type="evidence" value="ECO:0007669"/>
    <property type="project" value="InterPro"/>
</dbReference>
<accession>E6VV35</accession>
<reference evidence="4" key="1">
    <citation type="submission" date="2010-12" db="EMBL/GenBank/DDBJ databases">
        <title>Complete sequence of Desulfovibrio aespoeensis Aspo-2.</title>
        <authorList>
            <consortium name="US DOE Joint Genome Institute"/>
            <person name="Lucas S."/>
            <person name="Copeland A."/>
            <person name="Lapidus A."/>
            <person name="Cheng J.-F."/>
            <person name="Goodwin L."/>
            <person name="Pitluck S."/>
            <person name="Chertkov O."/>
            <person name="Misra M."/>
            <person name="Detter J.C."/>
            <person name="Han C."/>
            <person name="Tapia R."/>
            <person name="Land M."/>
            <person name="Hauser L."/>
            <person name="Kyrpides N."/>
            <person name="Ivanova N."/>
            <person name="Ovchinnikova G."/>
            <person name="Pedersen K."/>
            <person name="Jagevall S."/>
            <person name="Hazen T."/>
            <person name="Woyke T."/>
        </authorList>
    </citation>
    <scope>NUCLEOTIDE SEQUENCE [LARGE SCALE GENOMIC DNA]</scope>
    <source>
        <strain evidence="4">ATCC 700646 / DSM 10631 / Aspo-2</strain>
    </source>
</reference>
<feature type="signal peptide" evidence="1">
    <location>
        <begin position="1"/>
        <end position="19"/>
    </location>
</feature>
<protein>
    <submittedName>
        <fullName evidence="3">Alkyl hydroperoxide reductase/ Thiol specific antioxidant/ Mal allergen</fullName>
    </submittedName>
</protein>
<dbReference type="InterPro" id="IPR036249">
    <property type="entry name" value="Thioredoxin-like_sf"/>
</dbReference>
<dbReference type="KEGG" id="das:Daes_0159"/>
<dbReference type="CDD" id="cd02966">
    <property type="entry name" value="TlpA_like_family"/>
    <property type="match status" value="1"/>
</dbReference>
<dbReference type="AlphaFoldDB" id="E6VV35"/>
<dbReference type="OrthoDB" id="5516057at2"/>
<name>E6VV35_PSEA9</name>
<dbReference type="PROSITE" id="PS51352">
    <property type="entry name" value="THIOREDOXIN_2"/>
    <property type="match status" value="1"/>
</dbReference>
<sequence precursor="true">MRISLLAAMILLVMTATVAAQSPKTFPDLTLTGPLTDAQKTYLGVDTNPFRLSEIKADILFIEGYSMYCPICQQDAPALNELFQRLGKADPEGRIRVIGLALGNTEFETTFYQDKFNVPFPLFKDEDYAIHKALGEPVAPTYYIVRTSGPAPELLYEAEGELAKDIFETIMTLAKAR</sequence>
<dbReference type="InterPro" id="IPR000866">
    <property type="entry name" value="AhpC/TSA"/>
</dbReference>
<dbReference type="HOGENOM" id="CLU_093417_0_0_7"/>
<dbReference type="Pfam" id="PF00578">
    <property type="entry name" value="AhpC-TSA"/>
    <property type="match status" value="1"/>
</dbReference>